<dbReference type="PANTHER" id="PTHR31836:SF28">
    <property type="entry name" value="SRCR DOMAIN-CONTAINING PROTEIN-RELATED"/>
    <property type="match status" value="1"/>
</dbReference>
<dbReference type="PANTHER" id="PTHR31836">
    <property type="match status" value="1"/>
</dbReference>
<evidence type="ECO:0000256" key="1">
    <source>
        <dbReference type="ARBA" id="ARBA00022729"/>
    </source>
</evidence>
<proteinExistence type="predicted"/>
<accession>A0ABR0SX47</accession>
<feature type="chain" id="PRO_5046264395" description="RlpA-like protein double-psi beta-barrel domain-containing protein" evidence="2">
    <location>
        <begin position="20"/>
        <end position="132"/>
    </location>
</feature>
<keyword evidence="1 2" id="KW-0732">Signal</keyword>
<dbReference type="Proteomes" id="UP001338125">
    <property type="component" value="Unassembled WGS sequence"/>
</dbReference>
<organism evidence="3 4">
    <name type="scientific">Cladobotryum mycophilum</name>
    <dbReference type="NCBI Taxonomy" id="491253"/>
    <lineage>
        <taxon>Eukaryota</taxon>
        <taxon>Fungi</taxon>
        <taxon>Dikarya</taxon>
        <taxon>Ascomycota</taxon>
        <taxon>Pezizomycotina</taxon>
        <taxon>Sordariomycetes</taxon>
        <taxon>Hypocreomycetidae</taxon>
        <taxon>Hypocreales</taxon>
        <taxon>Hypocreaceae</taxon>
        <taxon>Cladobotryum</taxon>
    </lineage>
</organism>
<dbReference type="Gene3D" id="2.40.40.10">
    <property type="entry name" value="RlpA-like domain"/>
    <property type="match status" value="1"/>
</dbReference>
<evidence type="ECO:0008006" key="5">
    <source>
        <dbReference type="Google" id="ProtNLM"/>
    </source>
</evidence>
<name>A0ABR0SX47_9HYPO</name>
<comment type="caution">
    <text evidence="3">The sequence shown here is derived from an EMBL/GenBank/DDBJ whole genome shotgun (WGS) entry which is preliminary data.</text>
</comment>
<reference evidence="3 4" key="1">
    <citation type="submission" date="2024-01" db="EMBL/GenBank/DDBJ databases">
        <title>Complete genome of Cladobotryum mycophilum ATHUM6906.</title>
        <authorList>
            <person name="Christinaki A.C."/>
            <person name="Myridakis A.I."/>
            <person name="Kouvelis V.N."/>
        </authorList>
    </citation>
    <scope>NUCLEOTIDE SEQUENCE [LARGE SCALE GENOMIC DNA]</scope>
    <source>
        <strain evidence="3 4">ATHUM6906</strain>
    </source>
</reference>
<sequence>MVSFFTTVTTIAMALTATAAPAAAPAPAPQDVQATGSHWGSMSYFYPGLGACGQWSGNNDYIVAVGAGLFDRERPCGRRLRVYGPNGRSADVTVVDRCVGCGENDLDLSPAGFQAAIGSLDIGRTNASWDWI</sequence>
<dbReference type="EMBL" id="JAVFKD010000002">
    <property type="protein sequence ID" value="KAK5996717.1"/>
    <property type="molecule type" value="Genomic_DNA"/>
</dbReference>
<evidence type="ECO:0000313" key="4">
    <source>
        <dbReference type="Proteomes" id="UP001338125"/>
    </source>
</evidence>
<evidence type="ECO:0000313" key="3">
    <source>
        <dbReference type="EMBL" id="KAK5996717.1"/>
    </source>
</evidence>
<gene>
    <name evidence="3" type="ORF">PT974_02057</name>
</gene>
<protein>
    <recommendedName>
        <fullName evidence="5">RlpA-like protein double-psi beta-barrel domain-containing protein</fullName>
    </recommendedName>
</protein>
<evidence type="ECO:0000256" key="2">
    <source>
        <dbReference type="SAM" id="SignalP"/>
    </source>
</evidence>
<keyword evidence="4" id="KW-1185">Reference proteome</keyword>
<dbReference type="SUPFAM" id="SSF50685">
    <property type="entry name" value="Barwin-like endoglucanases"/>
    <property type="match status" value="1"/>
</dbReference>
<feature type="signal peptide" evidence="2">
    <location>
        <begin position="1"/>
        <end position="19"/>
    </location>
</feature>
<dbReference type="CDD" id="cd22191">
    <property type="entry name" value="DPBB_RlpA_EXP_N-like"/>
    <property type="match status" value="1"/>
</dbReference>
<dbReference type="InterPro" id="IPR036908">
    <property type="entry name" value="RlpA-like_sf"/>
</dbReference>
<dbReference type="InterPro" id="IPR051477">
    <property type="entry name" value="Expansin_CellWall"/>
</dbReference>